<reference evidence="4" key="1">
    <citation type="submission" date="2016-12" db="EMBL/GenBank/DDBJ databases">
        <authorList>
            <person name="Varghese N."/>
            <person name="Submissions S."/>
        </authorList>
    </citation>
    <scope>NUCLEOTIDE SEQUENCE [LARGE SCALE GENOMIC DNA]</scope>
    <source>
        <strain evidence="4">DSM 18830</strain>
    </source>
</reference>
<dbReference type="Proteomes" id="UP000184611">
    <property type="component" value="Unassembled WGS sequence"/>
</dbReference>
<dbReference type="STRING" id="416016.SAMN05443547_0285"/>
<keyword evidence="4" id="KW-1185">Reference proteome</keyword>
<keyword evidence="2" id="KW-0472">Membrane</keyword>
<sequence length="118" mass="13982">MKNGIYGLLKAKFLISDDALKNWKFIVFLVILGMMAIANNHQYDAKNYRITELTNQVKELRSEFVDRRSELMKLKMESTVAKKMEERNIFPSEVPPVKIVVESRENKKSFWDKLKIWQ</sequence>
<feature type="transmembrane region" description="Helical" evidence="2">
    <location>
        <begin position="20"/>
        <end position="39"/>
    </location>
</feature>
<accession>A0A1M7ZSU7</accession>
<evidence type="ECO:0000256" key="1">
    <source>
        <dbReference type="SAM" id="Coils"/>
    </source>
</evidence>
<evidence type="ECO:0000256" key="2">
    <source>
        <dbReference type="SAM" id="Phobius"/>
    </source>
</evidence>
<dbReference type="OrthoDB" id="1132266at2"/>
<dbReference type="RefSeq" id="WP_073580684.1">
    <property type="nucleotide sequence ID" value="NZ_CBCSEA010000001.1"/>
</dbReference>
<name>A0A1M7ZSU7_9FLAO</name>
<dbReference type="AlphaFoldDB" id="A0A1M7ZSU7"/>
<dbReference type="EMBL" id="FRYK01000001">
    <property type="protein sequence ID" value="SHO71965.1"/>
    <property type="molecule type" value="Genomic_DNA"/>
</dbReference>
<evidence type="ECO:0000313" key="3">
    <source>
        <dbReference type="EMBL" id="SHO71965.1"/>
    </source>
</evidence>
<dbReference type="Pfam" id="PF19579">
    <property type="entry name" value="FtsL_2"/>
    <property type="match status" value="1"/>
</dbReference>
<feature type="coiled-coil region" evidence="1">
    <location>
        <begin position="43"/>
        <end position="70"/>
    </location>
</feature>
<keyword evidence="2" id="KW-1133">Transmembrane helix</keyword>
<evidence type="ECO:0000313" key="4">
    <source>
        <dbReference type="Proteomes" id="UP000184611"/>
    </source>
</evidence>
<organism evidence="3 4">
    <name type="scientific">Flavobacterium cucumis</name>
    <dbReference type="NCBI Taxonomy" id="416016"/>
    <lineage>
        <taxon>Bacteria</taxon>
        <taxon>Pseudomonadati</taxon>
        <taxon>Bacteroidota</taxon>
        <taxon>Flavobacteriia</taxon>
        <taxon>Flavobacteriales</taxon>
        <taxon>Flavobacteriaceae</taxon>
        <taxon>Flavobacterium</taxon>
    </lineage>
</organism>
<proteinExistence type="predicted"/>
<gene>
    <name evidence="3" type="ORF">SAMN05443547_0285</name>
</gene>
<dbReference type="InterPro" id="IPR045755">
    <property type="entry name" value="FtsL-like"/>
</dbReference>
<keyword evidence="2" id="KW-0812">Transmembrane</keyword>
<protein>
    <recommendedName>
        <fullName evidence="5">S-adenosyl-methyltransferase</fullName>
    </recommendedName>
</protein>
<evidence type="ECO:0008006" key="5">
    <source>
        <dbReference type="Google" id="ProtNLM"/>
    </source>
</evidence>
<keyword evidence="1" id="KW-0175">Coiled coil</keyword>